<reference evidence="2 3" key="1">
    <citation type="submission" date="2015-03" db="EMBL/GenBank/DDBJ databases">
        <authorList>
            <person name="Regsiter A."/>
            <person name="william w."/>
        </authorList>
    </citation>
    <scope>NUCLEOTIDE SEQUENCE [LARGE SCALE GENOMIC DNA]</scope>
    <source>
        <strain evidence="2 3">CB1</strain>
    </source>
</reference>
<name>A0ABP1Z3G0_THIA3</name>
<proteinExistence type="predicted"/>
<evidence type="ECO:0000313" key="3">
    <source>
        <dbReference type="Proteomes" id="UP000078599"/>
    </source>
</evidence>
<feature type="region of interest" description="Disordered" evidence="1">
    <location>
        <begin position="36"/>
        <end position="57"/>
    </location>
</feature>
<gene>
    <name evidence="2" type="ORF">THICB1_100450</name>
</gene>
<organism evidence="2 3">
    <name type="scientific">Thiomonas arsenitoxydans (strain DSM 22701 / CIP 110005 / 3As)</name>
    <dbReference type="NCBI Taxonomy" id="426114"/>
    <lineage>
        <taxon>Bacteria</taxon>
        <taxon>Pseudomonadati</taxon>
        <taxon>Pseudomonadota</taxon>
        <taxon>Betaproteobacteria</taxon>
        <taxon>Burkholderiales</taxon>
        <taxon>Thiomonas</taxon>
    </lineage>
</organism>
<protein>
    <submittedName>
        <fullName evidence="2">Uncharacterized protein</fullName>
    </submittedName>
</protein>
<dbReference type="EMBL" id="CTRI01000002">
    <property type="protein sequence ID" value="CQR27090.1"/>
    <property type="molecule type" value="Genomic_DNA"/>
</dbReference>
<evidence type="ECO:0000313" key="2">
    <source>
        <dbReference type="EMBL" id="CQR27090.1"/>
    </source>
</evidence>
<evidence type="ECO:0000256" key="1">
    <source>
        <dbReference type="SAM" id="MobiDB-lite"/>
    </source>
</evidence>
<sequence length="57" mass="6428">MSICDFLRHNGGDFYNLQQNFLSALSKRLLVGRAAASFSTARKPRKPPAELRVRPPQ</sequence>
<accession>A0ABP1Z3G0</accession>
<feature type="compositionally biased region" description="Basic and acidic residues" evidence="1">
    <location>
        <begin position="47"/>
        <end position="57"/>
    </location>
</feature>
<keyword evidence="3" id="KW-1185">Reference proteome</keyword>
<comment type="caution">
    <text evidence="2">The sequence shown here is derived from an EMBL/GenBank/DDBJ whole genome shotgun (WGS) entry which is preliminary data.</text>
</comment>
<dbReference type="Proteomes" id="UP000078599">
    <property type="component" value="Unassembled WGS sequence"/>
</dbReference>